<dbReference type="KEGG" id="slom:PXH66_19080"/>
<dbReference type="Gene3D" id="3.10.310.50">
    <property type="match status" value="1"/>
</dbReference>
<dbReference type="PANTHER" id="PTHR30373">
    <property type="entry name" value="UPF0603 PROTEIN YGCG"/>
    <property type="match status" value="1"/>
</dbReference>
<evidence type="ECO:0000313" key="5">
    <source>
        <dbReference type="Proteomes" id="UP001218638"/>
    </source>
</evidence>
<accession>A0AAE9ZXM7</accession>
<dbReference type="AlphaFoldDB" id="A0AAE9ZXM7"/>
<keyword evidence="2" id="KW-0732">Signal</keyword>
<evidence type="ECO:0000259" key="3">
    <source>
        <dbReference type="Pfam" id="PF04536"/>
    </source>
</evidence>
<organism evidence="4 5">
    <name type="scientific">Synoicihabitans lomoniglobus</name>
    <dbReference type="NCBI Taxonomy" id="2909285"/>
    <lineage>
        <taxon>Bacteria</taxon>
        <taxon>Pseudomonadati</taxon>
        <taxon>Verrucomicrobiota</taxon>
        <taxon>Opitutia</taxon>
        <taxon>Opitutales</taxon>
        <taxon>Opitutaceae</taxon>
        <taxon>Synoicihabitans</taxon>
    </lineage>
</organism>
<keyword evidence="1" id="KW-1133">Transmembrane helix</keyword>
<sequence length="257" mass="26452">MPKRSLLIRFLLLFTLIGGLAATAVAETIPSAPRAYFNDYTGRISAPTGRQLNAQLEAYERESSNQLLVAIYPTMDSDSSVFDYTQRVAESWKVGQADRNNGAVLFIFLNDRQAYLQVGYGLEGALPDATAKRIISDELAPSFRRGDLDGGLSAAVGAMIAATKGEYVGSGRTAGDGRGRTSGRTTGAGGFILILIIVALRMFFGGRRVIIGGRGHHRSTGMWIGGGGGGGFGGGGGGGGFSGGGGSFGGGGAGGSW</sequence>
<gene>
    <name evidence="4" type="ORF">PXH66_19080</name>
</gene>
<feature type="domain" description="TPM" evidence="3">
    <location>
        <begin position="38"/>
        <end position="161"/>
    </location>
</feature>
<dbReference type="Proteomes" id="UP001218638">
    <property type="component" value="Chromosome"/>
</dbReference>
<dbReference type="InterPro" id="IPR007621">
    <property type="entry name" value="TPM_dom"/>
</dbReference>
<keyword evidence="1" id="KW-0472">Membrane</keyword>
<feature type="signal peptide" evidence="2">
    <location>
        <begin position="1"/>
        <end position="26"/>
    </location>
</feature>
<reference evidence="4" key="1">
    <citation type="submission" date="2023-03" db="EMBL/GenBank/DDBJ databases">
        <title>Lomoglobus Profundus gen. nov., sp. nov., a novel member of the phylum Verrucomicrobia, isolated from deep-marine sediment of South China Sea.</title>
        <authorList>
            <person name="Ahmad T."/>
            <person name="Ishaq S.E."/>
            <person name="Wang F."/>
        </authorList>
    </citation>
    <scope>NUCLEOTIDE SEQUENCE</scope>
    <source>
        <strain evidence="4">LMO-M01</strain>
    </source>
</reference>
<evidence type="ECO:0000256" key="1">
    <source>
        <dbReference type="SAM" id="Phobius"/>
    </source>
</evidence>
<feature type="chain" id="PRO_5042068380" evidence="2">
    <location>
        <begin position="27"/>
        <end position="257"/>
    </location>
</feature>
<dbReference type="EMBL" id="CP119075">
    <property type="protein sequence ID" value="WED64448.1"/>
    <property type="molecule type" value="Genomic_DNA"/>
</dbReference>
<keyword evidence="5" id="KW-1185">Reference proteome</keyword>
<dbReference type="Pfam" id="PF04536">
    <property type="entry name" value="TPM_phosphatase"/>
    <property type="match status" value="1"/>
</dbReference>
<evidence type="ECO:0000256" key="2">
    <source>
        <dbReference type="SAM" id="SignalP"/>
    </source>
</evidence>
<name>A0AAE9ZXM7_9BACT</name>
<dbReference type="PANTHER" id="PTHR30373:SF2">
    <property type="entry name" value="UPF0603 PROTEIN YGCG"/>
    <property type="match status" value="1"/>
</dbReference>
<proteinExistence type="predicted"/>
<feature type="transmembrane region" description="Helical" evidence="1">
    <location>
        <begin position="187"/>
        <end position="204"/>
    </location>
</feature>
<evidence type="ECO:0000313" key="4">
    <source>
        <dbReference type="EMBL" id="WED64448.1"/>
    </source>
</evidence>
<protein>
    <submittedName>
        <fullName evidence="4">TPM domain-containing protein</fullName>
    </submittedName>
</protein>
<dbReference type="RefSeq" id="WP_330930919.1">
    <property type="nucleotide sequence ID" value="NZ_CP119075.1"/>
</dbReference>
<keyword evidence="1" id="KW-0812">Transmembrane</keyword>